<evidence type="ECO:0000256" key="8">
    <source>
        <dbReference type="SAM" id="MobiDB-lite"/>
    </source>
</evidence>
<dbReference type="FunFam" id="3.90.228.10:FF:000008">
    <property type="entry name" value="Poly [ADP-ribose] polymerase"/>
    <property type="match status" value="1"/>
</dbReference>
<dbReference type="PANTHER" id="PTHR14453:SF94">
    <property type="entry name" value="PROTEIN MONO-ADP-RIBOSYLTRANSFERASE PARP10"/>
    <property type="match status" value="1"/>
</dbReference>
<evidence type="ECO:0000256" key="3">
    <source>
        <dbReference type="ARBA" id="ARBA00022679"/>
    </source>
</evidence>
<dbReference type="SUPFAM" id="SSF117839">
    <property type="entry name" value="WWE domain"/>
    <property type="match status" value="1"/>
</dbReference>
<evidence type="ECO:0000256" key="1">
    <source>
        <dbReference type="ARBA" id="ARBA00004123"/>
    </source>
</evidence>
<feature type="compositionally biased region" description="Polar residues" evidence="8">
    <location>
        <begin position="147"/>
        <end position="159"/>
    </location>
</feature>
<protein>
    <recommendedName>
        <fullName evidence="7">Poly [ADP-ribose] polymerase</fullName>
        <shortName evidence="7">PARP</shortName>
        <ecNumber evidence="7">2.4.2.-</ecNumber>
    </recommendedName>
</protein>
<evidence type="ECO:0000313" key="11">
    <source>
        <dbReference type="Ensembl" id="ENSORLP00015027767.1"/>
    </source>
</evidence>
<evidence type="ECO:0000256" key="5">
    <source>
        <dbReference type="ARBA" id="ARBA00023242"/>
    </source>
</evidence>
<evidence type="ECO:0000256" key="4">
    <source>
        <dbReference type="ARBA" id="ARBA00023027"/>
    </source>
</evidence>
<dbReference type="InterPro" id="IPR037197">
    <property type="entry name" value="WWE_dom_sf"/>
</dbReference>
<proteinExistence type="inferred from homology"/>
<feature type="compositionally biased region" description="Basic and acidic residues" evidence="8">
    <location>
        <begin position="170"/>
        <end position="179"/>
    </location>
</feature>
<dbReference type="Pfam" id="PF23085">
    <property type="entry name" value="RRM_PARP14_3"/>
    <property type="match status" value="1"/>
</dbReference>
<dbReference type="AlphaFoldDB" id="A0A3P9J668"/>
<dbReference type="Gene3D" id="3.30.70.330">
    <property type="match status" value="1"/>
</dbReference>
<dbReference type="Gene3D" id="3.90.228.10">
    <property type="match status" value="1"/>
</dbReference>
<dbReference type="GO" id="GO:0003950">
    <property type="term" value="F:NAD+ poly-ADP-ribosyltransferase activity"/>
    <property type="evidence" value="ECO:0007669"/>
    <property type="project" value="UniProtKB-UniRule"/>
</dbReference>
<evidence type="ECO:0000259" key="10">
    <source>
        <dbReference type="PROSITE" id="PS51059"/>
    </source>
</evidence>
<dbReference type="Ensembl" id="ENSORLT00015015461.1">
    <property type="protein sequence ID" value="ENSORLP00015027767.1"/>
    <property type="gene ID" value="ENSORLG00015010006.1"/>
</dbReference>
<evidence type="ECO:0000256" key="2">
    <source>
        <dbReference type="ARBA" id="ARBA00022676"/>
    </source>
</evidence>
<dbReference type="CDD" id="cd01439">
    <property type="entry name" value="TCCD_inducible_PARP_like"/>
    <property type="match status" value="1"/>
</dbReference>
<reference key="1">
    <citation type="journal article" date="2007" name="Nature">
        <title>The medaka draft genome and insights into vertebrate genome evolution.</title>
        <authorList>
            <person name="Kasahara M."/>
            <person name="Naruse K."/>
            <person name="Sasaki S."/>
            <person name="Nakatani Y."/>
            <person name="Qu W."/>
            <person name="Ahsan B."/>
            <person name="Yamada T."/>
            <person name="Nagayasu Y."/>
            <person name="Doi K."/>
            <person name="Kasai Y."/>
            <person name="Jindo T."/>
            <person name="Kobayashi D."/>
            <person name="Shimada A."/>
            <person name="Toyoda A."/>
            <person name="Kuroki Y."/>
            <person name="Fujiyama A."/>
            <person name="Sasaki T."/>
            <person name="Shimizu A."/>
            <person name="Asakawa S."/>
            <person name="Shimizu N."/>
            <person name="Hashimoto S."/>
            <person name="Yang J."/>
            <person name="Lee Y."/>
            <person name="Matsushima K."/>
            <person name="Sugano S."/>
            <person name="Sakaizumi M."/>
            <person name="Narita T."/>
            <person name="Ohishi K."/>
            <person name="Haga S."/>
            <person name="Ohta F."/>
            <person name="Nomoto H."/>
            <person name="Nogata K."/>
            <person name="Morishita T."/>
            <person name="Endo T."/>
            <person name="Shin-I T."/>
            <person name="Takeda H."/>
            <person name="Morishita S."/>
            <person name="Kohara Y."/>
        </authorList>
    </citation>
    <scope>NUCLEOTIDE SEQUENCE [LARGE SCALE GENOMIC DNA]</scope>
    <source>
        <strain>Hd-rR</strain>
    </source>
</reference>
<feature type="region of interest" description="Disordered" evidence="8">
    <location>
        <begin position="525"/>
        <end position="588"/>
    </location>
</feature>
<reference evidence="11" key="4">
    <citation type="submission" date="2025-09" db="UniProtKB">
        <authorList>
            <consortium name="Ensembl"/>
        </authorList>
    </citation>
    <scope>IDENTIFICATION</scope>
    <source>
        <strain evidence="11">HSOK</strain>
    </source>
</reference>
<dbReference type="InterPro" id="IPR052056">
    <property type="entry name" value="Mono-ARTD/PARP"/>
</dbReference>
<feature type="chain" id="PRO_5017979178" description="Poly [ADP-ribose] polymerase" evidence="9">
    <location>
        <begin position="21"/>
        <end position="1063"/>
    </location>
</feature>
<feature type="compositionally biased region" description="Basic and acidic residues" evidence="8">
    <location>
        <begin position="128"/>
        <end position="146"/>
    </location>
</feature>
<dbReference type="SUPFAM" id="SSF56399">
    <property type="entry name" value="ADP-ribosylation"/>
    <property type="match status" value="1"/>
</dbReference>
<dbReference type="InterPro" id="IPR012317">
    <property type="entry name" value="Poly(ADP-ribose)pol_cat_dom"/>
</dbReference>
<keyword evidence="2 7" id="KW-0328">Glycosyltransferase</keyword>
<dbReference type="Proteomes" id="UP000265200">
    <property type="component" value="Chromosome 11"/>
</dbReference>
<reference evidence="11 12" key="2">
    <citation type="submission" date="2017-04" db="EMBL/GenBank/DDBJ databases">
        <title>CpG methylation of centromeres and impact of large insertions on vertebrate speciation.</title>
        <authorList>
            <person name="Ichikawa K."/>
            <person name="Yoshimura J."/>
            <person name="Morishita S."/>
        </authorList>
    </citation>
    <scope>NUCLEOTIDE SEQUENCE</scope>
    <source>
        <strain evidence="11 12">HSOK</strain>
    </source>
</reference>
<name>A0A3P9J668_ORYLA</name>
<reference evidence="11" key="3">
    <citation type="submission" date="2025-08" db="UniProtKB">
        <authorList>
            <consortium name="Ensembl"/>
        </authorList>
    </citation>
    <scope>IDENTIFICATION</scope>
    <source>
        <strain evidence="11">HSOK</strain>
    </source>
</reference>
<feature type="region of interest" description="Disordered" evidence="8">
    <location>
        <begin position="123"/>
        <end position="195"/>
    </location>
</feature>
<accession>A0A3P9J668</accession>
<keyword evidence="4 7" id="KW-0520">NAD</keyword>
<dbReference type="PROSITE" id="PS51059">
    <property type="entry name" value="PARP_CATALYTIC"/>
    <property type="match status" value="1"/>
</dbReference>
<dbReference type="Pfam" id="PF00644">
    <property type="entry name" value="PARP"/>
    <property type="match status" value="1"/>
</dbReference>
<feature type="compositionally biased region" description="Basic and acidic residues" evidence="8">
    <location>
        <begin position="552"/>
        <end position="563"/>
    </location>
</feature>
<evidence type="ECO:0000256" key="6">
    <source>
        <dbReference type="ARBA" id="ARBA00024347"/>
    </source>
</evidence>
<dbReference type="InterPro" id="IPR012677">
    <property type="entry name" value="Nucleotide-bd_a/b_plait_sf"/>
</dbReference>
<sequence>MSRQMLLMVFLSCFLFSADFQALSSEISKRKLDGAVVCIEQLSQTDSVLVENLPPDSNQDLLTLYFESERGGGQRVKDVNMLSEAAAKVSFVNFESVDLVLGRPHKLDNTELAVKAYFDFLQPPESLTPRDSETEQQDVTRTRSENHVQMQTSSSTPNCDDTARAQPSDATREAAEARHTSRAGPSEENMDVQSEEAEALQLHVPITDPAKQALFVYSAFQKDLQTANPSVDVQVKDGGVLIAGADRLQVEQLRRTLLDFLSSMVEACFSVDLVEAEFFSRKDVEEHLLTAIRDSGTPAVYSVWGSSLTVTALSADSAATASSLLKSQAGRVSIPVSPDQEFMLQLREWLELLQTLSFTSVKMSDRGGHLDVLTLKGKERQMEHVILQFLSSPIERVITMKPGMLKYIQNHSHQLLADMSQVSIIPSEAQDVCELKIQGPAVPCLMTEEVLQDLVSSICTRTITVDAPGVTRFLEEKECRSILNEMESKFAVYICPKYVPWRNLPHQDIFETAWMMMSQKSLPKMSEDAKQTGLKEDMEKSVSSTSAKRRKPVEQADQLRDLENVDLYSDPSSLSDQNSDTLLGAPESFADRNGASAAFLLSGGEHLEEEEAQLSLAIQYSMEAEQSTKAEEDQLRKALELSKTIIQDEASSGATKTISGSDKRTKANISLQEEIQAANTLQLEVFAGYTSDLIRVDIAFKKKVSQRQVEEKVAHNTVPNMSDYYKTCLEMIKRKHAVAADVQGTTITISGFQDYVTGAMWDVKLLLEKLSNFISDRAILKAVQWVQHDPASPNPIPYSDDAAVFMEKAWRMKLKTIDVLFDNQPHSINFEKMEEHNIASGKSVKISRKLLELGDLFQGVLEEEYSLLSNLPDATKITEDSEEFQNVVTNFYSTIYEHHSKIRIIQVERLMNRLLYNQYKLKKASVLQQSTHPVVERTLYHGTSEGSVKEICVHGFNRSFCGKNATVYGQGVYFAVNSSLSVQDQYSPPNADRHKFIFVSKVLTGDFTKGCHSMKTAPLKETGAIPLRYDSVTDDIKKPTIFVIFNDTQAFPEYLITCQRISR</sequence>
<feature type="domain" description="PARP catalytic" evidence="10">
    <location>
        <begin position="859"/>
        <end position="1063"/>
    </location>
</feature>
<organism evidence="11 12">
    <name type="scientific">Oryzias latipes</name>
    <name type="common">Japanese rice fish</name>
    <name type="synonym">Japanese killifish</name>
    <dbReference type="NCBI Taxonomy" id="8090"/>
    <lineage>
        <taxon>Eukaryota</taxon>
        <taxon>Metazoa</taxon>
        <taxon>Chordata</taxon>
        <taxon>Craniata</taxon>
        <taxon>Vertebrata</taxon>
        <taxon>Euteleostomi</taxon>
        <taxon>Actinopterygii</taxon>
        <taxon>Neopterygii</taxon>
        <taxon>Teleostei</taxon>
        <taxon>Neoteleostei</taxon>
        <taxon>Acanthomorphata</taxon>
        <taxon>Ovalentaria</taxon>
        <taxon>Atherinomorphae</taxon>
        <taxon>Beloniformes</taxon>
        <taxon>Adrianichthyidae</taxon>
        <taxon>Oryziinae</taxon>
        <taxon>Oryzias</taxon>
    </lineage>
</organism>
<feature type="compositionally biased region" description="Basic and acidic residues" evidence="8">
    <location>
        <begin position="525"/>
        <end position="540"/>
    </location>
</feature>
<dbReference type="Gene3D" id="3.30.720.50">
    <property type="match status" value="1"/>
</dbReference>
<keyword evidence="9" id="KW-0732">Signal</keyword>
<dbReference type="EC" id="2.4.2.-" evidence="7"/>
<dbReference type="GO" id="GO:0005634">
    <property type="term" value="C:nucleus"/>
    <property type="evidence" value="ECO:0007669"/>
    <property type="project" value="UniProtKB-SubCell"/>
</dbReference>
<evidence type="ECO:0000313" key="12">
    <source>
        <dbReference type="Proteomes" id="UP000265200"/>
    </source>
</evidence>
<evidence type="ECO:0000256" key="7">
    <source>
        <dbReference type="RuleBase" id="RU362114"/>
    </source>
</evidence>
<comment type="subcellular location">
    <subcellularLocation>
        <location evidence="1">Nucleus</location>
    </subcellularLocation>
</comment>
<evidence type="ECO:0000256" key="9">
    <source>
        <dbReference type="SAM" id="SignalP"/>
    </source>
</evidence>
<feature type="signal peptide" evidence="9">
    <location>
        <begin position="1"/>
        <end position="20"/>
    </location>
</feature>
<feature type="compositionally biased region" description="Polar residues" evidence="8">
    <location>
        <begin position="570"/>
        <end position="581"/>
    </location>
</feature>
<keyword evidence="5" id="KW-0539">Nucleus</keyword>
<keyword evidence="3 7" id="KW-0808">Transferase</keyword>
<comment type="similarity">
    <text evidence="6">Belongs to the ARTD/PARP family.</text>
</comment>
<dbReference type="PANTHER" id="PTHR14453">
    <property type="entry name" value="PARP/ZINC FINGER CCCH TYPE DOMAIN CONTAINING PROTEIN"/>
    <property type="match status" value="1"/>
</dbReference>